<dbReference type="OrthoDB" id="5420656at2"/>
<dbReference type="eggNOG" id="COG3689">
    <property type="taxonomic scope" value="Bacteria"/>
</dbReference>
<accession>B8DQL9</accession>
<dbReference type="HOGENOM" id="CLU_660100_0_0_7"/>
<keyword evidence="2" id="KW-0472">Membrane</keyword>
<organism evidence="3">
    <name type="scientific">Nitratidesulfovibrio vulgaris (strain DSM 19637 / Miyazaki F)</name>
    <name type="common">Desulfovibrio vulgaris</name>
    <dbReference type="NCBI Taxonomy" id="883"/>
    <lineage>
        <taxon>Bacteria</taxon>
        <taxon>Pseudomonadati</taxon>
        <taxon>Thermodesulfobacteriota</taxon>
        <taxon>Desulfovibrionia</taxon>
        <taxon>Desulfovibrionales</taxon>
        <taxon>Desulfovibrionaceae</taxon>
        <taxon>Nitratidesulfovibrio</taxon>
    </lineage>
</organism>
<proteinExistence type="predicted"/>
<name>B8DQL9_NITV9</name>
<protein>
    <recommendedName>
        <fullName evidence="4">TIGR03943 family protein</fullName>
    </recommendedName>
</protein>
<feature type="region of interest" description="Disordered" evidence="1">
    <location>
        <begin position="122"/>
        <end position="227"/>
    </location>
</feature>
<keyword evidence="2" id="KW-1133">Transmembrane helix</keyword>
<evidence type="ECO:0000313" key="3">
    <source>
        <dbReference type="EMBL" id="ACL09138.1"/>
    </source>
</evidence>
<dbReference type="AlphaFoldDB" id="B8DQL9"/>
<feature type="transmembrane region" description="Helical" evidence="2">
    <location>
        <begin position="12"/>
        <end position="34"/>
    </location>
</feature>
<evidence type="ECO:0000256" key="2">
    <source>
        <dbReference type="SAM" id="Phobius"/>
    </source>
</evidence>
<sequence length="416" mass="43223">MSAARTAFRLPAAVVLADVALLWGMALIIAWLGWSGSYSMFLNPRFLWLTLLTGAALAVLGVTLLLRGVTGAASPTTLGAGAVARPVPLRRALLLGLLLGVSLTATVDWWGADTDMSGRVTTPSGVVTASPGVVTGSIGGAADASAPANPPRPPRPPHPAVPGRSVSPGAAVGPDMHPDARPDARYDDPDAFAGPPDIWEASAKPGSRPGPFDDAPVPDGGEDELGSRATYAGKDYVRINVAELFLLEQRNRPDELAGRYVFRGAVTRHPALDARGAVAVFRVSLYCCLADATAGGFAVRPGVQEDDHPATGQTSGAAQSAPAPVTSPPAPGVAPTLPVPASGGVLAGLRDGQWVEVYGRMTREELPGKLARLAPRDVFAGSLNPGWVFTADAVRLIPPPGDPFIFQWREAEPYLW</sequence>
<feature type="compositionally biased region" description="Basic and acidic residues" evidence="1">
    <location>
        <begin position="176"/>
        <end position="188"/>
    </location>
</feature>
<dbReference type="EMBL" id="CP001197">
    <property type="protein sequence ID" value="ACL09138.1"/>
    <property type="molecule type" value="Genomic_DNA"/>
</dbReference>
<dbReference type="STRING" id="883.DvMF_2195"/>
<feature type="transmembrane region" description="Helical" evidence="2">
    <location>
        <begin position="46"/>
        <end position="66"/>
    </location>
</feature>
<dbReference type="KEGG" id="dvm:DvMF_2195"/>
<evidence type="ECO:0000256" key="1">
    <source>
        <dbReference type="SAM" id="MobiDB-lite"/>
    </source>
</evidence>
<evidence type="ECO:0008006" key="4">
    <source>
        <dbReference type="Google" id="ProtNLM"/>
    </source>
</evidence>
<feature type="region of interest" description="Disordered" evidence="1">
    <location>
        <begin position="303"/>
        <end position="337"/>
    </location>
</feature>
<keyword evidence="2" id="KW-0812">Transmembrane</keyword>
<reference evidence="3" key="1">
    <citation type="submission" date="2008-10" db="EMBL/GenBank/DDBJ databases">
        <title>Complete sequence of Desulfovibrio vulgaris str. 'Miyazaki F'.</title>
        <authorList>
            <person name="Lucas S."/>
            <person name="Copeland A."/>
            <person name="Lapidus A."/>
            <person name="Glavina del Rio T."/>
            <person name="Dalin E."/>
            <person name="Tice H."/>
            <person name="Bruce D."/>
            <person name="Goodwin L."/>
            <person name="Pitluck S."/>
            <person name="Sims D."/>
            <person name="Brettin T."/>
            <person name="Detter J.C."/>
            <person name="Han C."/>
            <person name="Larimer F."/>
            <person name="Land M."/>
            <person name="Hauser L."/>
            <person name="Kyrpides N."/>
            <person name="Mikhailova N."/>
            <person name="Hazen T.C."/>
            <person name="Richardson P."/>
        </authorList>
    </citation>
    <scope>NUCLEOTIDE SEQUENCE</scope>
    <source>
        <strain evidence="3">Miyazaki F</strain>
    </source>
</reference>
<feature type="compositionally biased region" description="Pro residues" evidence="1">
    <location>
        <begin position="148"/>
        <end position="160"/>
    </location>
</feature>
<gene>
    <name evidence="3" type="ordered locus">DvMF_2195</name>
</gene>
<feature type="transmembrane region" description="Helical" evidence="2">
    <location>
        <begin position="92"/>
        <end position="112"/>
    </location>
</feature>